<evidence type="ECO:0000259" key="6">
    <source>
        <dbReference type="Pfam" id="PF00588"/>
    </source>
</evidence>
<keyword evidence="2 5" id="KW-0489">Methyltransferase</keyword>
<protein>
    <recommendedName>
        <fullName evidence="5">tRNA (cytidine/uridine-2'-O-)-methyltransferase TrmJ</fullName>
        <ecNumber evidence="5">2.1.1.200</ecNumber>
    </recommendedName>
    <alternativeName>
        <fullName evidence="5">tRNA (cytidine(32)/uridine(32)-2'-O)-methyltransferase</fullName>
    </alternativeName>
    <alternativeName>
        <fullName evidence="5">tRNA Cm32/Um32 methyltransferase</fullName>
    </alternativeName>
</protein>
<dbReference type="GO" id="GO:0005829">
    <property type="term" value="C:cytosol"/>
    <property type="evidence" value="ECO:0007669"/>
    <property type="project" value="TreeGrafter"/>
</dbReference>
<dbReference type="InterPro" id="IPR004384">
    <property type="entry name" value="RNA_MeTrfase_TrmJ/LasT"/>
</dbReference>
<dbReference type="GO" id="GO:0106339">
    <property type="term" value="F:tRNA (cytidine(32)-2'-O)-methyltransferase activity"/>
    <property type="evidence" value="ECO:0007669"/>
    <property type="project" value="RHEA"/>
</dbReference>
<evidence type="ECO:0000256" key="4">
    <source>
        <dbReference type="ARBA" id="ARBA00022691"/>
    </source>
</evidence>
<dbReference type="PANTHER" id="PTHR42786">
    <property type="entry name" value="TRNA/RRNA METHYLTRANSFERASE"/>
    <property type="match status" value="1"/>
</dbReference>
<comment type="catalytic activity">
    <reaction evidence="5">
        <text>cytidine(32) in tRNA + S-adenosyl-L-methionine = 2'-O-methylcytidine(32) in tRNA + S-adenosyl-L-homocysteine + H(+)</text>
        <dbReference type="Rhea" id="RHEA:42932"/>
        <dbReference type="Rhea" id="RHEA-COMP:10288"/>
        <dbReference type="Rhea" id="RHEA-COMP:10289"/>
        <dbReference type="ChEBI" id="CHEBI:15378"/>
        <dbReference type="ChEBI" id="CHEBI:57856"/>
        <dbReference type="ChEBI" id="CHEBI:59789"/>
        <dbReference type="ChEBI" id="CHEBI:74495"/>
        <dbReference type="ChEBI" id="CHEBI:82748"/>
        <dbReference type="EC" id="2.1.1.200"/>
    </reaction>
</comment>
<dbReference type="Pfam" id="PF00588">
    <property type="entry name" value="SpoU_methylase"/>
    <property type="match status" value="1"/>
</dbReference>
<comment type="function">
    <text evidence="5">Catalyzes the formation of 2'O-methylated cytidine (Cm32) or 2'O-methylated uridine (Um32) at position 32 in tRNA.</text>
</comment>
<dbReference type="SUPFAM" id="SSF75217">
    <property type="entry name" value="alpha/beta knot"/>
    <property type="match status" value="1"/>
</dbReference>
<comment type="subunit">
    <text evidence="5">Homodimer.</text>
</comment>
<evidence type="ECO:0000256" key="1">
    <source>
        <dbReference type="ARBA" id="ARBA00007228"/>
    </source>
</evidence>
<sequence>MTTKSKQINIVLVETSHPGNIGSAARAMKTMGLSELSLVNPKDFPSGDANALSGNARDILDKAQVFTNLQDALIDSHHIFATSSRKRTITWPTYTPKEAALEIDTKLKESQKISIVFGREDRGLTNEELELANSLIEIPANPEYPVLNLAMSVQVIAYEIFQLLDFNEQIEWRDSPLATSDEVQHLITHFIDTAESIDVIDKSNPGKIIKRMQRMFTRLQPDKMETNFLRGFLAAINKQKK</sequence>
<keyword evidence="3 7" id="KW-0808">Transferase</keyword>
<dbReference type="GO" id="GO:0160206">
    <property type="term" value="F:tRNA (cytidine(32)/uridine(32)-2'-O)-methyltransferase activity"/>
    <property type="evidence" value="ECO:0007669"/>
    <property type="project" value="UniProtKB-EC"/>
</dbReference>
<comment type="catalytic activity">
    <reaction evidence="5">
        <text>uridine(32) in tRNA + S-adenosyl-L-methionine = 2'-O-methyluridine(32) in tRNA + S-adenosyl-L-homocysteine + H(+)</text>
        <dbReference type="Rhea" id="RHEA:42936"/>
        <dbReference type="Rhea" id="RHEA-COMP:10107"/>
        <dbReference type="Rhea" id="RHEA-COMP:10290"/>
        <dbReference type="ChEBI" id="CHEBI:15378"/>
        <dbReference type="ChEBI" id="CHEBI:57856"/>
        <dbReference type="ChEBI" id="CHEBI:59789"/>
        <dbReference type="ChEBI" id="CHEBI:65315"/>
        <dbReference type="ChEBI" id="CHEBI:74478"/>
        <dbReference type="EC" id="2.1.1.200"/>
    </reaction>
</comment>
<dbReference type="Gene3D" id="1.10.8.590">
    <property type="match status" value="1"/>
</dbReference>
<dbReference type="FunFam" id="3.40.1280.10:FF:000006">
    <property type="entry name" value="Uncharacterized tRNA/rRNA methyltransferase HI_0380"/>
    <property type="match status" value="1"/>
</dbReference>
<dbReference type="GO" id="GO:0002128">
    <property type="term" value="P:tRNA nucleoside ribose methylation"/>
    <property type="evidence" value="ECO:0007669"/>
    <property type="project" value="TreeGrafter"/>
</dbReference>
<accession>J5KAL8</accession>
<dbReference type="NCBIfam" id="TIGR00050">
    <property type="entry name" value="rRNA_methyl_1"/>
    <property type="match status" value="1"/>
</dbReference>
<dbReference type="Proteomes" id="UP000010116">
    <property type="component" value="Unassembled WGS sequence"/>
</dbReference>
<dbReference type="Gene3D" id="3.40.1280.10">
    <property type="match status" value="1"/>
</dbReference>
<evidence type="ECO:0000313" key="7">
    <source>
        <dbReference type="EMBL" id="EJP72453.1"/>
    </source>
</evidence>
<dbReference type="InterPro" id="IPR001537">
    <property type="entry name" value="SpoU_MeTrfase"/>
</dbReference>
<keyword evidence="5" id="KW-0963">Cytoplasm</keyword>
<name>J5KAL8_9GAMM</name>
<dbReference type="EC" id="2.1.1.200" evidence="5"/>
<evidence type="ECO:0000313" key="8">
    <source>
        <dbReference type="Proteomes" id="UP000010116"/>
    </source>
</evidence>
<evidence type="ECO:0000256" key="2">
    <source>
        <dbReference type="ARBA" id="ARBA00022603"/>
    </source>
</evidence>
<dbReference type="PIRSF" id="PIRSF004808">
    <property type="entry name" value="LasT"/>
    <property type="match status" value="1"/>
</dbReference>
<organism evidence="7 8">
    <name type="scientific">SAR86 cluster bacterium SAR86B</name>
    <dbReference type="NCBI Taxonomy" id="1123867"/>
    <lineage>
        <taxon>Bacteria</taxon>
        <taxon>Pseudomonadati</taxon>
        <taxon>Pseudomonadota</taxon>
        <taxon>Gammaproteobacteria</taxon>
        <taxon>SAR86 cluster</taxon>
    </lineage>
</organism>
<comment type="similarity">
    <text evidence="1">Belongs to the class IV-like SAM-binding methyltransferase superfamily. RNA methyltransferase TrmH family.</text>
</comment>
<keyword evidence="5" id="KW-0819">tRNA processing</keyword>
<dbReference type="InterPro" id="IPR029026">
    <property type="entry name" value="tRNA_m1G_MTases_N"/>
</dbReference>
<dbReference type="AlphaFoldDB" id="J5KAL8"/>
<gene>
    <name evidence="5" type="primary">trmJ</name>
    <name evidence="7" type="ORF">NT02SARS_1236</name>
</gene>
<evidence type="ECO:0000256" key="3">
    <source>
        <dbReference type="ARBA" id="ARBA00022679"/>
    </source>
</evidence>
<dbReference type="PANTHER" id="PTHR42786:SF2">
    <property type="entry name" value="TRNA (CYTIDINE_URIDINE-2'-O-)-METHYLTRANSFERASE TRMJ"/>
    <property type="match status" value="1"/>
</dbReference>
<dbReference type="GO" id="GO:0003723">
    <property type="term" value="F:RNA binding"/>
    <property type="evidence" value="ECO:0007669"/>
    <property type="project" value="InterPro"/>
</dbReference>
<feature type="domain" description="tRNA/rRNA methyltransferase SpoU type" evidence="6">
    <location>
        <begin position="8"/>
        <end position="158"/>
    </location>
</feature>
<keyword evidence="4 5" id="KW-0949">S-adenosyl-L-methionine</keyword>
<reference evidence="7 8" key="1">
    <citation type="journal article" date="2012" name="ISME J.">
        <title>Genomic insights to SAR86, an abundant and uncultivated marine bacterial lineage.</title>
        <authorList>
            <person name="Dupont C.L."/>
            <person name="Rusch D.B."/>
            <person name="Yooseph S."/>
            <person name="Lombardo M.J."/>
            <person name="Richter R.A."/>
            <person name="Valas R."/>
            <person name="Novotny M."/>
            <person name="Yee-Greenbaum J."/>
            <person name="Selengut J.D."/>
            <person name="Haft D.H."/>
            <person name="Halpern A.L."/>
            <person name="Lasken R.S."/>
            <person name="Nealson K."/>
            <person name="Friedman R."/>
            <person name="Venter J.C."/>
        </authorList>
    </citation>
    <scope>NUCLEOTIDE SEQUENCE [LARGE SCALE GENOMIC DNA]</scope>
</reference>
<dbReference type="InterPro" id="IPR029028">
    <property type="entry name" value="Alpha/beta_knot_MTases"/>
</dbReference>
<comment type="subcellular location">
    <subcellularLocation>
        <location evidence="5">Cytoplasm</location>
    </subcellularLocation>
</comment>
<proteinExistence type="inferred from homology"/>
<dbReference type="HOGENOM" id="CLU_056931_0_1_6"/>
<evidence type="ECO:0000256" key="5">
    <source>
        <dbReference type="RuleBase" id="RU362024"/>
    </source>
</evidence>
<dbReference type="CDD" id="cd18093">
    <property type="entry name" value="SpoU-like_TrmJ"/>
    <property type="match status" value="1"/>
</dbReference>
<dbReference type="EMBL" id="JH611193">
    <property type="protein sequence ID" value="EJP72453.1"/>
    <property type="molecule type" value="Genomic_DNA"/>
</dbReference>